<dbReference type="PANTHER" id="PTHR23059:SF4">
    <property type="entry name" value="ZINC FINGER TRAF-TYPE-CONTAINING PROTEIN 1"/>
    <property type="match status" value="1"/>
</dbReference>
<organism evidence="3 4">
    <name type="scientific">Tribolium castaneum</name>
    <name type="common">Red flour beetle</name>
    <dbReference type="NCBI Taxonomy" id="7070"/>
    <lineage>
        <taxon>Eukaryota</taxon>
        <taxon>Metazoa</taxon>
        <taxon>Ecdysozoa</taxon>
        <taxon>Arthropoda</taxon>
        <taxon>Hexapoda</taxon>
        <taxon>Insecta</taxon>
        <taxon>Pterygota</taxon>
        <taxon>Neoptera</taxon>
        <taxon>Endopterygota</taxon>
        <taxon>Coleoptera</taxon>
        <taxon>Polyphaga</taxon>
        <taxon>Cucujiformia</taxon>
        <taxon>Tenebrionidae</taxon>
        <taxon>Tenebrionidae incertae sedis</taxon>
        <taxon>Tribolium</taxon>
    </lineage>
</organism>
<evidence type="ECO:0000256" key="1">
    <source>
        <dbReference type="ARBA" id="ARBA00022723"/>
    </source>
</evidence>
<reference evidence="3 4" key="1">
    <citation type="journal article" date="2008" name="Nature">
        <title>The genome of the model beetle and pest Tribolium castaneum.</title>
        <authorList>
            <consortium name="Tribolium Genome Sequencing Consortium"/>
            <person name="Richards S."/>
            <person name="Gibbs R.A."/>
            <person name="Weinstock G.M."/>
            <person name="Brown S.J."/>
            <person name="Denell R."/>
            <person name="Beeman R.W."/>
            <person name="Gibbs R."/>
            <person name="Beeman R.W."/>
            <person name="Brown S.J."/>
            <person name="Bucher G."/>
            <person name="Friedrich M."/>
            <person name="Grimmelikhuijzen C.J."/>
            <person name="Klingler M."/>
            <person name="Lorenzen M."/>
            <person name="Richards S."/>
            <person name="Roth S."/>
            <person name="Schroder R."/>
            <person name="Tautz D."/>
            <person name="Zdobnov E.M."/>
            <person name="Muzny D."/>
            <person name="Gibbs R.A."/>
            <person name="Weinstock G.M."/>
            <person name="Attaway T."/>
            <person name="Bell S."/>
            <person name="Buhay C.J."/>
            <person name="Chandrabose M.N."/>
            <person name="Chavez D."/>
            <person name="Clerk-Blankenburg K.P."/>
            <person name="Cree A."/>
            <person name="Dao M."/>
            <person name="Davis C."/>
            <person name="Chacko J."/>
            <person name="Dinh H."/>
            <person name="Dugan-Rocha S."/>
            <person name="Fowler G."/>
            <person name="Garner T.T."/>
            <person name="Garnes J."/>
            <person name="Gnirke A."/>
            <person name="Hawes A."/>
            <person name="Hernandez J."/>
            <person name="Hines S."/>
            <person name="Holder M."/>
            <person name="Hume J."/>
            <person name="Jhangiani S.N."/>
            <person name="Joshi V."/>
            <person name="Khan Z.M."/>
            <person name="Jackson L."/>
            <person name="Kovar C."/>
            <person name="Kowis A."/>
            <person name="Lee S."/>
            <person name="Lewis L.R."/>
            <person name="Margolis J."/>
            <person name="Morgan M."/>
            <person name="Nazareth L.V."/>
            <person name="Nguyen N."/>
            <person name="Okwuonu G."/>
            <person name="Parker D."/>
            <person name="Richards S."/>
            <person name="Ruiz S.J."/>
            <person name="Santibanez J."/>
            <person name="Savard J."/>
            <person name="Scherer S.E."/>
            <person name="Schneider B."/>
            <person name="Sodergren E."/>
            <person name="Tautz D."/>
            <person name="Vattahil S."/>
            <person name="Villasana D."/>
            <person name="White C.S."/>
            <person name="Wright R."/>
            <person name="Park Y."/>
            <person name="Beeman R.W."/>
            <person name="Lord J."/>
            <person name="Oppert B."/>
            <person name="Lorenzen M."/>
            <person name="Brown S."/>
            <person name="Wang L."/>
            <person name="Savard J."/>
            <person name="Tautz D."/>
            <person name="Richards S."/>
            <person name="Weinstock G."/>
            <person name="Gibbs R.A."/>
            <person name="Liu Y."/>
            <person name="Worley K."/>
            <person name="Weinstock G."/>
            <person name="Elsik C.G."/>
            <person name="Reese J.T."/>
            <person name="Elhaik E."/>
            <person name="Landan G."/>
            <person name="Graur D."/>
            <person name="Arensburger P."/>
            <person name="Atkinson P."/>
            <person name="Beeman R.W."/>
            <person name="Beidler J."/>
            <person name="Brown S.J."/>
            <person name="Demuth J.P."/>
            <person name="Drury D.W."/>
            <person name="Du Y.Z."/>
            <person name="Fujiwara H."/>
            <person name="Lorenzen M."/>
            <person name="Maselli V."/>
            <person name="Osanai M."/>
            <person name="Park Y."/>
            <person name="Robertson H.M."/>
            <person name="Tu Z."/>
            <person name="Wang J.J."/>
            <person name="Wang S."/>
            <person name="Richards S."/>
            <person name="Song H."/>
            <person name="Zhang L."/>
            <person name="Sodergren E."/>
            <person name="Werner D."/>
            <person name="Stanke M."/>
            <person name="Morgenstern B."/>
            <person name="Solovyev V."/>
            <person name="Kosarev P."/>
            <person name="Brown G."/>
            <person name="Chen H.C."/>
            <person name="Ermolaeva O."/>
            <person name="Hlavina W."/>
            <person name="Kapustin Y."/>
            <person name="Kiryutin B."/>
            <person name="Kitts P."/>
            <person name="Maglott D."/>
            <person name="Pruitt K."/>
            <person name="Sapojnikov V."/>
            <person name="Souvorov A."/>
            <person name="Mackey A.J."/>
            <person name="Waterhouse R.M."/>
            <person name="Wyder S."/>
            <person name="Zdobnov E.M."/>
            <person name="Zdobnov E.M."/>
            <person name="Wyder S."/>
            <person name="Kriventseva E.V."/>
            <person name="Kadowaki T."/>
            <person name="Bork P."/>
            <person name="Aranda M."/>
            <person name="Bao R."/>
            <person name="Beermann A."/>
            <person name="Berns N."/>
            <person name="Bolognesi R."/>
            <person name="Bonneton F."/>
            <person name="Bopp D."/>
            <person name="Brown S.J."/>
            <person name="Bucher G."/>
            <person name="Butts T."/>
            <person name="Chaumot A."/>
            <person name="Denell R.E."/>
            <person name="Ferrier D.E."/>
            <person name="Friedrich M."/>
            <person name="Gordon C.M."/>
            <person name="Jindra M."/>
            <person name="Klingler M."/>
            <person name="Lan Q."/>
            <person name="Lattorff H.M."/>
            <person name="Laudet V."/>
            <person name="von Levetsow C."/>
            <person name="Liu Z."/>
            <person name="Lutz R."/>
            <person name="Lynch J.A."/>
            <person name="da Fonseca R.N."/>
            <person name="Posnien N."/>
            <person name="Reuter R."/>
            <person name="Roth S."/>
            <person name="Savard J."/>
            <person name="Schinko J.B."/>
            <person name="Schmitt C."/>
            <person name="Schoppmeier M."/>
            <person name="Schroder R."/>
            <person name="Shippy T.D."/>
            <person name="Simonnet F."/>
            <person name="Marques-Souza H."/>
            <person name="Tautz D."/>
            <person name="Tomoyasu Y."/>
            <person name="Trauner J."/>
            <person name="Van der Zee M."/>
            <person name="Vervoort M."/>
            <person name="Wittkopp N."/>
            <person name="Wimmer E.A."/>
            <person name="Yang X."/>
            <person name="Jones A.K."/>
            <person name="Sattelle D.B."/>
            <person name="Ebert P.R."/>
            <person name="Nelson D."/>
            <person name="Scott J.G."/>
            <person name="Beeman R.W."/>
            <person name="Muthukrishnan S."/>
            <person name="Kramer K.J."/>
            <person name="Arakane Y."/>
            <person name="Beeman R.W."/>
            <person name="Zhu Q."/>
            <person name="Hogenkamp D."/>
            <person name="Dixit R."/>
            <person name="Oppert B."/>
            <person name="Jiang H."/>
            <person name="Zou Z."/>
            <person name="Marshall J."/>
            <person name="Elpidina E."/>
            <person name="Vinokurov K."/>
            <person name="Oppert C."/>
            <person name="Zou Z."/>
            <person name="Evans J."/>
            <person name="Lu Z."/>
            <person name="Zhao P."/>
            <person name="Sumathipala N."/>
            <person name="Altincicek B."/>
            <person name="Vilcinskas A."/>
            <person name="Williams M."/>
            <person name="Hultmark D."/>
            <person name="Hetru C."/>
            <person name="Jiang H."/>
            <person name="Grimmelikhuijzen C.J."/>
            <person name="Hauser F."/>
            <person name="Cazzamali G."/>
            <person name="Williamson M."/>
            <person name="Park Y."/>
            <person name="Li B."/>
            <person name="Tanaka Y."/>
            <person name="Predel R."/>
            <person name="Neupert S."/>
            <person name="Schachtner J."/>
            <person name="Verleyen P."/>
            <person name="Raible F."/>
            <person name="Bork P."/>
            <person name="Friedrich M."/>
            <person name="Walden K.K."/>
            <person name="Robertson H.M."/>
            <person name="Angeli S."/>
            <person name="Foret S."/>
            <person name="Bucher G."/>
            <person name="Schuetz S."/>
            <person name="Maleszka R."/>
            <person name="Wimmer E.A."/>
            <person name="Beeman R.W."/>
            <person name="Lorenzen M."/>
            <person name="Tomoyasu Y."/>
            <person name="Miller S.C."/>
            <person name="Grossmann D."/>
            <person name="Bucher G."/>
        </authorList>
    </citation>
    <scope>NUCLEOTIDE SEQUENCE [LARGE SCALE GENOMIC DNA]</scope>
    <source>
        <strain evidence="3 4">Georgia GA2</strain>
    </source>
</reference>
<keyword evidence="4" id="KW-1185">Reference proteome</keyword>
<dbReference type="GO" id="GO:0046872">
    <property type="term" value="F:metal ion binding"/>
    <property type="evidence" value="ECO:0007669"/>
    <property type="project" value="UniProtKB-KW"/>
</dbReference>
<keyword evidence="1" id="KW-0479">Metal-binding</keyword>
<evidence type="ECO:0000256" key="2">
    <source>
        <dbReference type="SAM" id="MobiDB-lite"/>
    </source>
</evidence>
<gene>
    <name evidence="3" type="primary">AUGUSTUS-3.0.2_14541</name>
    <name evidence="3" type="ORF">TcasGA2_TC014541</name>
</gene>
<protein>
    <submittedName>
        <fullName evidence="3">Cysteine and histidine-rich protein 1 homolog-like Protein</fullName>
    </submittedName>
</protein>
<dbReference type="EMBL" id="KQ971343">
    <property type="protein sequence ID" value="KYB27285.1"/>
    <property type="molecule type" value="Genomic_DNA"/>
</dbReference>
<feature type="region of interest" description="Disordered" evidence="2">
    <location>
        <begin position="1"/>
        <end position="37"/>
    </location>
</feature>
<name>A0A139WHG0_TRICA</name>
<dbReference type="AlphaFoldDB" id="A0A139WHG0"/>
<dbReference type="PANTHER" id="PTHR23059">
    <property type="entry name" value="CYSTEINE AND HISTIDINE-RICH PROTEIN 1"/>
    <property type="match status" value="1"/>
</dbReference>
<reference evidence="3 4" key="2">
    <citation type="journal article" date="2010" name="Nucleic Acids Res.">
        <title>BeetleBase in 2010: revisions to provide comprehensive genomic information for Tribolium castaneum.</title>
        <authorList>
            <person name="Kim H.S."/>
            <person name="Murphy T."/>
            <person name="Xia J."/>
            <person name="Caragea D."/>
            <person name="Park Y."/>
            <person name="Beeman R.W."/>
            <person name="Lorenzen M.D."/>
            <person name="Butcher S."/>
            <person name="Manak J.R."/>
            <person name="Brown S.J."/>
        </authorList>
    </citation>
    <scope>GENOME REANNOTATION</scope>
    <source>
        <strain evidence="3 4">Georgia GA2</strain>
    </source>
</reference>
<evidence type="ECO:0000313" key="4">
    <source>
        <dbReference type="Proteomes" id="UP000007266"/>
    </source>
</evidence>
<accession>A0A139WHG0</accession>
<evidence type="ECO:0000313" key="3">
    <source>
        <dbReference type="EMBL" id="KYB27285.1"/>
    </source>
</evidence>
<sequence length="78" mass="8654">MSEAEATTSTTDSTEPEKITEDLLEPEAKRRKTAAIQQDEKKYRLEERLGGILCCAVCLDLPKAAVYQVSAFASCRFP</sequence>
<feature type="compositionally biased region" description="Low complexity" evidence="2">
    <location>
        <begin position="1"/>
        <end position="13"/>
    </location>
</feature>
<dbReference type="Proteomes" id="UP000007266">
    <property type="component" value="Linkage group 5"/>
</dbReference>
<proteinExistence type="predicted"/>
<dbReference type="InterPro" id="IPR039338">
    <property type="entry name" value="ZFTRAF1"/>
</dbReference>